<feature type="domain" description="HTH cro/C1-type" evidence="2">
    <location>
        <begin position="10"/>
        <end position="65"/>
    </location>
</feature>
<keyword evidence="4" id="KW-1185">Reference proteome</keyword>
<dbReference type="Gene3D" id="1.10.260.40">
    <property type="entry name" value="lambda repressor-like DNA-binding domains"/>
    <property type="match status" value="1"/>
</dbReference>
<dbReference type="InterPro" id="IPR010982">
    <property type="entry name" value="Lambda_DNA-bd_dom_sf"/>
</dbReference>
<dbReference type="EMBL" id="QOVG01000008">
    <property type="protein sequence ID" value="NDK39649.1"/>
    <property type="molecule type" value="Genomic_DNA"/>
</dbReference>
<evidence type="ECO:0000256" key="1">
    <source>
        <dbReference type="ARBA" id="ARBA00023125"/>
    </source>
</evidence>
<gene>
    <name evidence="3" type="ORF">DT603_12435</name>
</gene>
<dbReference type="PANTHER" id="PTHR46558:SF4">
    <property type="entry name" value="DNA-BIDING PHAGE PROTEIN"/>
    <property type="match status" value="1"/>
</dbReference>
<evidence type="ECO:0000313" key="3">
    <source>
        <dbReference type="EMBL" id="NDK39649.1"/>
    </source>
</evidence>
<dbReference type="RefSeq" id="WP_162350219.1">
    <property type="nucleotide sequence ID" value="NZ_QOVG01000008.1"/>
</dbReference>
<reference evidence="3 4" key="1">
    <citation type="submission" date="2018-07" db="EMBL/GenBank/DDBJ databases">
        <title>Whole genome Sequencing of Pseudoxanthomonas gei KCTC 32298 (T).</title>
        <authorList>
            <person name="Kumar S."/>
            <person name="Bansal K."/>
            <person name="Kaur A."/>
            <person name="Patil P."/>
            <person name="Sharma S."/>
            <person name="Patil P.B."/>
        </authorList>
    </citation>
    <scope>NUCLEOTIDE SEQUENCE [LARGE SCALE GENOMIC DNA]</scope>
    <source>
        <strain evidence="3 4">KCTC 32298</strain>
    </source>
</reference>
<organism evidence="3 4">
    <name type="scientific">Pseudoxanthomonas gei</name>
    <dbReference type="NCBI Taxonomy" id="1383030"/>
    <lineage>
        <taxon>Bacteria</taxon>
        <taxon>Pseudomonadati</taxon>
        <taxon>Pseudomonadota</taxon>
        <taxon>Gammaproteobacteria</taxon>
        <taxon>Lysobacterales</taxon>
        <taxon>Lysobacteraceae</taxon>
        <taxon>Pseudoxanthomonas</taxon>
    </lineage>
</organism>
<sequence length="71" mass="7986">MSGTPLANDIRRWRFERGEMTQEALAQACGVTRQTIIALEAGKYSPSLELAFRIARVFGVGVAEVFRWKVE</sequence>
<dbReference type="CDD" id="cd00093">
    <property type="entry name" value="HTH_XRE"/>
    <property type="match status" value="1"/>
</dbReference>
<dbReference type="Proteomes" id="UP001429354">
    <property type="component" value="Unassembled WGS sequence"/>
</dbReference>
<dbReference type="Pfam" id="PF01381">
    <property type="entry name" value="HTH_3"/>
    <property type="match status" value="1"/>
</dbReference>
<name>A0ABX0ADI1_9GAMM</name>
<dbReference type="SUPFAM" id="SSF47413">
    <property type="entry name" value="lambda repressor-like DNA-binding domains"/>
    <property type="match status" value="1"/>
</dbReference>
<dbReference type="SMART" id="SM00530">
    <property type="entry name" value="HTH_XRE"/>
    <property type="match status" value="1"/>
</dbReference>
<evidence type="ECO:0000259" key="2">
    <source>
        <dbReference type="PROSITE" id="PS50943"/>
    </source>
</evidence>
<protein>
    <submittedName>
        <fullName evidence="3">Transcriptional regulator</fullName>
    </submittedName>
</protein>
<accession>A0ABX0ADI1</accession>
<keyword evidence="1" id="KW-0238">DNA-binding</keyword>
<comment type="caution">
    <text evidence="3">The sequence shown here is derived from an EMBL/GenBank/DDBJ whole genome shotgun (WGS) entry which is preliminary data.</text>
</comment>
<evidence type="ECO:0000313" key="4">
    <source>
        <dbReference type="Proteomes" id="UP001429354"/>
    </source>
</evidence>
<dbReference type="PROSITE" id="PS50943">
    <property type="entry name" value="HTH_CROC1"/>
    <property type="match status" value="1"/>
</dbReference>
<dbReference type="InterPro" id="IPR001387">
    <property type="entry name" value="Cro/C1-type_HTH"/>
</dbReference>
<proteinExistence type="predicted"/>
<dbReference type="PANTHER" id="PTHR46558">
    <property type="entry name" value="TRACRIPTIONAL REGULATORY PROTEIN-RELATED-RELATED"/>
    <property type="match status" value="1"/>
</dbReference>